<name>A0AA36BQU6_OCTVU</name>
<keyword evidence="1" id="KW-1133">Transmembrane helix</keyword>
<keyword evidence="3" id="KW-1185">Reference proteome</keyword>
<evidence type="ECO:0000256" key="1">
    <source>
        <dbReference type="SAM" id="Phobius"/>
    </source>
</evidence>
<accession>A0AA36BQU6</accession>
<gene>
    <name evidence="2" type="ORF">OCTVUL_1B031627</name>
</gene>
<protein>
    <submittedName>
        <fullName evidence="2">Uncharacterized protein</fullName>
    </submittedName>
</protein>
<keyword evidence="1" id="KW-0812">Transmembrane</keyword>
<evidence type="ECO:0000313" key="2">
    <source>
        <dbReference type="EMBL" id="CAI9738888.1"/>
    </source>
</evidence>
<feature type="transmembrane region" description="Helical" evidence="1">
    <location>
        <begin position="20"/>
        <end position="49"/>
    </location>
</feature>
<keyword evidence="1" id="KW-0472">Membrane</keyword>
<evidence type="ECO:0000313" key="3">
    <source>
        <dbReference type="Proteomes" id="UP001162480"/>
    </source>
</evidence>
<proteinExistence type="predicted"/>
<dbReference type="EMBL" id="OX597835">
    <property type="protein sequence ID" value="CAI9738888.1"/>
    <property type="molecule type" value="Genomic_DNA"/>
</dbReference>
<dbReference type="AlphaFoldDB" id="A0AA36BQU6"/>
<dbReference type="Proteomes" id="UP001162480">
    <property type="component" value="Chromosome 22"/>
</dbReference>
<sequence>MHPNLVFYRSTGISKYQSIFKIYAFALVVFVVDAVVLLPPVAVPAFVVFSSPEFENRKRSRLSSGIIVVICGGIGGGGADGNGARYGGDDD</sequence>
<organism evidence="2 3">
    <name type="scientific">Octopus vulgaris</name>
    <name type="common">Common octopus</name>
    <dbReference type="NCBI Taxonomy" id="6645"/>
    <lineage>
        <taxon>Eukaryota</taxon>
        <taxon>Metazoa</taxon>
        <taxon>Spiralia</taxon>
        <taxon>Lophotrochozoa</taxon>
        <taxon>Mollusca</taxon>
        <taxon>Cephalopoda</taxon>
        <taxon>Coleoidea</taxon>
        <taxon>Octopodiformes</taxon>
        <taxon>Octopoda</taxon>
        <taxon>Incirrata</taxon>
        <taxon>Octopodidae</taxon>
        <taxon>Octopus</taxon>
    </lineage>
</organism>
<reference evidence="2" key="1">
    <citation type="submission" date="2023-08" db="EMBL/GenBank/DDBJ databases">
        <authorList>
            <person name="Alioto T."/>
            <person name="Alioto T."/>
            <person name="Gomez Garrido J."/>
        </authorList>
    </citation>
    <scope>NUCLEOTIDE SEQUENCE</scope>
</reference>